<name>A0A139QPB0_9STRE</name>
<protein>
    <submittedName>
        <fullName evidence="2">Uncharacterized protein</fullName>
    </submittedName>
</protein>
<dbReference type="PATRIC" id="fig|315405.11.peg.2542"/>
<comment type="caution">
    <text evidence="2">The sequence shown here is derived from an EMBL/GenBank/DDBJ whole genome shotgun (WGS) entry which is preliminary data.</text>
</comment>
<accession>A0A139QPB0</accession>
<dbReference type="EMBL" id="LQXV01000390">
    <property type="protein sequence ID" value="KXU04302.1"/>
    <property type="molecule type" value="Genomic_DNA"/>
</dbReference>
<dbReference type="EMBL" id="LQOF01000453">
    <property type="protein sequence ID" value="KXT63645.1"/>
    <property type="molecule type" value="Genomic_DNA"/>
</dbReference>
<gene>
    <name evidence="1" type="ORF">SGADD02_02176</name>
    <name evidence="2" type="ORF">SGADD03_01884</name>
</gene>
<dbReference type="AlphaFoldDB" id="A0A139QPB0"/>
<dbReference type="RefSeq" id="WP_061459271.1">
    <property type="nucleotide sequence ID" value="NZ_KQ968761.1"/>
</dbReference>
<evidence type="ECO:0000313" key="1">
    <source>
        <dbReference type="EMBL" id="KXT63645.1"/>
    </source>
</evidence>
<evidence type="ECO:0000313" key="2">
    <source>
        <dbReference type="EMBL" id="KXU04302.1"/>
    </source>
</evidence>
<organism evidence="2 4">
    <name type="scientific">Streptococcus gallolyticus</name>
    <dbReference type="NCBI Taxonomy" id="315405"/>
    <lineage>
        <taxon>Bacteria</taxon>
        <taxon>Bacillati</taxon>
        <taxon>Bacillota</taxon>
        <taxon>Bacilli</taxon>
        <taxon>Lactobacillales</taxon>
        <taxon>Streptococcaceae</taxon>
        <taxon>Streptococcus</taxon>
    </lineage>
</organism>
<reference evidence="3 4" key="1">
    <citation type="submission" date="2016-01" db="EMBL/GenBank/DDBJ databases">
        <title>Highly variable Streptococcus oralis are common among viridans streptococci isolated from primates.</title>
        <authorList>
            <person name="Denapaite D."/>
            <person name="Rieger M."/>
            <person name="Koendgen S."/>
            <person name="Brueckner R."/>
            <person name="Ochigava I."/>
            <person name="Kappeler P."/>
            <person name="Maetz-Rensing K."/>
            <person name="Leendertz F."/>
            <person name="Hakenbeck R."/>
        </authorList>
    </citation>
    <scope>NUCLEOTIDE SEQUENCE [LARGE SCALE GENOMIC DNA]</scope>
    <source>
        <strain evidence="1 3">DD02</strain>
        <strain evidence="2 4">DD03</strain>
    </source>
</reference>
<dbReference type="Proteomes" id="UP000071927">
    <property type="component" value="Unassembled WGS sequence"/>
</dbReference>
<evidence type="ECO:0000313" key="3">
    <source>
        <dbReference type="Proteomes" id="UP000070198"/>
    </source>
</evidence>
<sequence length="347" mass="40287">MGTLVITMGKYVVNWTWDYFHEVSIQKIDVRNVPRVVNGEEIVINDGQSYSHLSNYIENDLVINNVKSSKISVNRISIKNVKVDTNYKYEDIRVHFGFDRQKQNFSAYAFNNGNKTVSKKFRIVVTKEILGSQDKKDIIQIFDKEYTPKAFREGDIKTIVNQNLKSSDILSMFSSQEKNQLIHFKISEDKNVVVDESILYDETSGDFFQNKGSIEASNDKLDRVVFELKFPYRSSYTEETLKTLPTGKSILSFNILLDKTAYLDYDIELRCDSDKTITTQKVKLHQRHLIRVPVYNIKNNISGLDGEIYLFANKNNISETSLEQVKIIDRDLIYTTLETKKEYKLIE</sequence>
<proteinExistence type="predicted"/>
<dbReference type="Proteomes" id="UP000070198">
    <property type="component" value="Unassembled WGS sequence"/>
</dbReference>
<evidence type="ECO:0000313" key="4">
    <source>
        <dbReference type="Proteomes" id="UP000071927"/>
    </source>
</evidence>